<evidence type="ECO:0000256" key="2">
    <source>
        <dbReference type="SAM" id="MobiDB-lite"/>
    </source>
</evidence>
<dbReference type="Proteomes" id="UP001314205">
    <property type="component" value="Unassembled WGS sequence"/>
</dbReference>
<dbReference type="PROSITE" id="PS50158">
    <property type="entry name" value="ZF_CCHC"/>
    <property type="match status" value="1"/>
</dbReference>
<gene>
    <name evidence="4" type="ORF">PARMNEM_LOCUS7751</name>
</gene>
<evidence type="ECO:0000313" key="4">
    <source>
        <dbReference type="EMBL" id="CAK1586851.1"/>
    </source>
</evidence>
<dbReference type="AlphaFoldDB" id="A0AAV1KUY1"/>
<evidence type="ECO:0000259" key="3">
    <source>
        <dbReference type="PROSITE" id="PS50158"/>
    </source>
</evidence>
<sequence length="267" mass="29854">MGAESYELLVSLCTPEKPTSKTFLELTKILENYLQPKPSELAERFKFRQRKQRDGESISEYVTDLKKMSKTCEFGSWLQESLRDQFVCGISSETIRQRLFAESKLDFGKAYQLAVSMEAAEKDAASVDVHPKISGDSSASTNCYAMVSTRRTGRAIGCDGERRAGSKGEVRMRGRASRIAAATPTGPRVSTSVLDDRRRHQRECRACGNAHDVVTCKFARYVCRVCNKQGHLQRMCPYLAGQHSLNVVQSETDSLLNSEGSDEFQIL</sequence>
<proteinExistence type="predicted"/>
<dbReference type="GO" id="GO:0008270">
    <property type="term" value="F:zinc ion binding"/>
    <property type="evidence" value="ECO:0007669"/>
    <property type="project" value="UniProtKB-KW"/>
</dbReference>
<dbReference type="GO" id="GO:0003676">
    <property type="term" value="F:nucleic acid binding"/>
    <property type="evidence" value="ECO:0007669"/>
    <property type="project" value="InterPro"/>
</dbReference>
<keyword evidence="1" id="KW-0863">Zinc-finger</keyword>
<feature type="region of interest" description="Disordered" evidence="2">
    <location>
        <begin position="167"/>
        <end position="191"/>
    </location>
</feature>
<keyword evidence="1" id="KW-0479">Metal-binding</keyword>
<reference evidence="4 5" key="1">
    <citation type="submission" date="2023-11" db="EMBL/GenBank/DDBJ databases">
        <authorList>
            <person name="Hedman E."/>
            <person name="Englund M."/>
            <person name="Stromberg M."/>
            <person name="Nyberg Akerstrom W."/>
            <person name="Nylinder S."/>
            <person name="Jareborg N."/>
            <person name="Kallberg Y."/>
            <person name="Kronander E."/>
        </authorList>
    </citation>
    <scope>NUCLEOTIDE SEQUENCE [LARGE SCALE GENOMIC DNA]</scope>
</reference>
<organism evidence="4 5">
    <name type="scientific">Parnassius mnemosyne</name>
    <name type="common">clouded apollo</name>
    <dbReference type="NCBI Taxonomy" id="213953"/>
    <lineage>
        <taxon>Eukaryota</taxon>
        <taxon>Metazoa</taxon>
        <taxon>Ecdysozoa</taxon>
        <taxon>Arthropoda</taxon>
        <taxon>Hexapoda</taxon>
        <taxon>Insecta</taxon>
        <taxon>Pterygota</taxon>
        <taxon>Neoptera</taxon>
        <taxon>Endopterygota</taxon>
        <taxon>Lepidoptera</taxon>
        <taxon>Glossata</taxon>
        <taxon>Ditrysia</taxon>
        <taxon>Papilionoidea</taxon>
        <taxon>Papilionidae</taxon>
        <taxon>Parnassiinae</taxon>
        <taxon>Parnassini</taxon>
        <taxon>Parnassius</taxon>
        <taxon>Driopa</taxon>
    </lineage>
</organism>
<comment type="caution">
    <text evidence="4">The sequence shown here is derived from an EMBL/GenBank/DDBJ whole genome shotgun (WGS) entry which is preliminary data.</text>
</comment>
<dbReference type="PANTHER" id="PTHR33198:SF19">
    <property type="entry name" value="CCHC-TYPE DOMAIN-CONTAINING PROTEIN"/>
    <property type="match status" value="1"/>
</dbReference>
<dbReference type="InterPro" id="IPR001878">
    <property type="entry name" value="Znf_CCHC"/>
</dbReference>
<name>A0AAV1KUY1_9NEOP</name>
<evidence type="ECO:0000256" key="1">
    <source>
        <dbReference type="PROSITE-ProRule" id="PRU00047"/>
    </source>
</evidence>
<dbReference type="EMBL" id="CAVLGL010000081">
    <property type="protein sequence ID" value="CAK1586851.1"/>
    <property type="molecule type" value="Genomic_DNA"/>
</dbReference>
<accession>A0AAV1KUY1</accession>
<keyword evidence="1" id="KW-0862">Zinc</keyword>
<evidence type="ECO:0000313" key="5">
    <source>
        <dbReference type="Proteomes" id="UP001314205"/>
    </source>
</evidence>
<keyword evidence="5" id="KW-1185">Reference proteome</keyword>
<feature type="domain" description="CCHC-type" evidence="3">
    <location>
        <begin position="223"/>
        <end position="237"/>
    </location>
</feature>
<dbReference type="PANTHER" id="PTHR33198">
    <property type="entry name" value="ANK_REP_REGION DOMAIN-CONTAINING PROTEIN-RELATED"/>
    <property type="match status" value="1"/>
</dbReference>
<protein>
    <recommendedName>
        <fullName evidence="3">CCHC-type domain-containing protein</fullName>
    </recommendedName>
</protein>